<evidence type="ECO:0000256" key="6">
    <source>
        <dbReference type="ARBA" id="ARBA00023010"/>
    </source>
</evidence>
<dbReference type="AlphaFoldDB" id="A0A9Y2JK81"/>
<feature type="region of interest" description="Disordered" evidence="8">
    <location>
        <begin position="83"/>
        <end position="110"/>
    </location>
</feature>
<reference evidence="9 10" key="1">
    <citation type="submission" date="2023-06" db="EMBL/GenBank/DDBJ databases">
        <authorList>
            <person name="Oyuntsetseg B."/>
            <person name="Kim S.B."/>
        </authorList>
    </citation>
    <scope>NUCLEOTIDE SEQUENCE [LARGE SCALE GENOMIC DNA]</scope>
    <source>
        <strain evidence="9 10">4-36</strain>
    </source>
</reference>
<evidence type="ECO:0000256" key="4">
    <source>
        <dbReference type="ARBA" id="ARBA00022927"/>
    </source>
</evidence>
<evidence type="ECO:0000256" key="2">
    <source>
        <dbReference type="ARBA" id="ARBA00022448"/>
    </source>
</evidence>
<keyword evidence="3" id="KW-0812">Transmembrane</keyword>
<dbReference type="Proteomes" id="UP001239397">
    <property type="component" value="Chromosome"/>
</dbReference>
<dbReference type="Gene3D" id="1.20.5.3310">
    <property type="match status" value="1"/>
</dbReference>
<name>A0A9Y2JK81_9PSEU</name>
<organism evidence="9 10">
    <name type="scientific">Amycolatopsis mongoliensis</name>
    <dbReference type="NCBI Taxonomy" id="715475"/>
    <lineage>
        <taxon>Bacteria</taxon>
        <taxon>Bacillati</taxon>
        <taxon>Actinomycetota</taxon>
        <taxon>Actinomycetes</taxon>
        <taxon>Pseudonocardiales</taxon>
        <taxon>Pseudonocardiaceae</taxon>
        <taxon>Amycolatopsis</taxon>
    </lineage>
</organism>
<keyword evidence="2" id="KW-0813">Transport</keyword>
<sequence>MFGLSLEQLLVLLVAALFVLGPERLPGAVSRLARVARQAREFAVGAQQRLEAELGPEFRQLRKPLQELQALREFDPRLALRYPLPDERPVGAPATGLRPGERPPVDPEAT</sequence>
<evidence type="ECO:0000256" key="8">
    <source>
        <dbReference type="SAM" id="MobiDB-lite"/>
    </source>
</evidence>
<keyword evidence="7" id="KW-0472">Membrane</keyword>
<proteinExistence type="predicted"/>
<keyword evidence="4" id="KW-0653">Protein transport</keyword>
<comment type="subcellular location">
    <subcellularLocation>
        <location evidence="1">Membrane</location>
        <topology evidence="1">Single-pass membrane protein</topology>
    </subcellularLocation>
</comment>
<keyword evidence="6" id="KW-0811">Translocation</keyword>
<dbReference type="RefSeq" id="WP_285995279.1">
    <property type="nucleotide sequence ID" value="NZ_CP127295.1"/>
</dbReference>
<evidence type="ECO:0000313" key="9">
    <source>
        <dbReference type="EMBL" id="WIX98796.1"/>
    </source>
</evidence>
<keyword evidence="5" id="KW-1133">Transmembrane helix</keyword>
<dbReference type="Pfam" id="PF02416">
    <property type="entry name" value="TatA_B_E"/>
    <property type="match status" value="1"/>
</dbReference>
<gene>
    <name evidence="9" type="ORF">QRX60_32655</name>
</gene>
<evidence type="ECO:0000256" key="5">
    <source>
        <dbReference type="ARBA" id="ARBA00022989"/>
    </source>
</evidence>
<dbReference type="PRINTS" id="PR01506">
    <property type="entry name" value="TATBPROTEIN"/>
</dbReference>
<dbReference type="EMBL" id="CP127295">
    <property type="protein sequence ID" value="WIX98796.1"/>
    <property type="molecule type" value="Genomic_DNA"/>
</dbReference>
<dbReference type="InterPro" id="IPR003369">
    <property type="entry name" value="TatA/B/E"/>
</dbReference>
<evidence type="ECO:0000313" key="10">
    <source>
        <dbReference type="Proteomes" id="UP001239397"/>
    </source>
</evidence>
<keyword evidence="10" id="KW-1185">Reference proteome</keyword>
<evidence type="ECO:0000256" key="1">
    <source>
        <dbReference type="ARBA" id="ARBA00004167"/>
    </source>
</evidence>
<evidence type="ECO:0000256" key="3">
    <source>
        <dbReference type="ARBA" id="ARBA00022692"/>
    </source>
</evidence>
<accession>A0A9Y2JK81</accession>
<protein>
    <submittedName>
        <fullName evidence="9">Sec-independent protein translocase TatB</fullName>
    </submittedName>
</protein>
<feature type="compositionally biased region" description="Basic and acidic residues" evidence="8">
    <location>
        <begin position="99"/>
        <end position="110"/>
    </location>
</feature>
<evidence type="ECO:0000256" key="7">
    <source>
        <dbReference type="ARBA" id="ARBA00023136"/>
    </source>
</evidence>
<dbReference type="KEGG" id="amog:QRX60_32655"/>